<dbReference type="CDD" id="cd04301">
    <property type="entry name" value="NAT_SF"/>
    <property type="match status" value="1"/>
</dbReference>
<accession>A0ABN2L8M1</accession>
<sequence>MIGSGPTIRAATAADVPAILGLVRALAVYEREPDAVDATEADFATALFPGAGAPTAYAHVAEVDGAVVGMAVWFLTFSTWTGKPGIHLEDLYVDRAHRGSGLGKALLLELARVCTERGYRRLEWWVLRWNTPAIEFYDALGARPMDEWIDYRADGETLTRLGGAR</sequence>
<dbReference type="PANTHER" id="PTHR10545:SF29">
    <property type="entry name" value="GH14572P-RELATED"/>
    <property type="match status" value="1"/>
</dbReference>
<proteinExistence type="predicted"/>
<dbReference type="PANTHER" id="PTHR10545">
    <property type="entry name" value="DIAMINE N-ACETYLTRANSFERASE"/>
    <property type="match status" value="1"/>
</dbReference>
<feature type="domain" description="N-acetyltransferase" evidence="3">
    <location>
        <begin position="6"/>
        <end position="164"/>
    </location>
</feature>
<dbReference type="InterPro" id="IPR000182">
    <property type="entry name" value="GNAT_dom"/>
</dbReference>
<keyword evidence="2" id="KW-0012">Acyltransferase</keyword>
<dbReference type="Proteomes" id="UP001501475">
    <property type="component" value="Unassembled WGS sequence"/>
</dbReference>
<evidence type="ECO:0000256" key="2">
    <source>
        <dbReference type="ARBA" id="ARBA00023315"/>
    </source>
</evidence>
<gene>
    <name evidence="4" type="ORF">GCM10009810_37530</name>
</gene>
<dbReference type="RefSeq" id="WP_324386682.1">
    <property type="nucleotide sequence ID" value="NZ_BAAAPN010000106.1"/>
</dbReference>
<dbReference type="InterPro" id="IPR051016">
    <property type="entry name" value="Diverse_Substrate_AcTransf"/>
</dbReference>
<dbReference type="SUPFAM" id="SSF55729">
    <property type="entry name" value="Acyl-CoA N-acyltransferases (Nat)"/>
    <property type="match status" value="1"/>
</dbReference>
<reference evidence="4 5" key="1">
    <citation type="journal article" date="2019" name="Int. J. Syst. Evol. Microbiol.">
        <title>The Global Catalogue of Microorganisms (GCM) 10K type strain sequencing project: providing services to taxonomists for standard genome sequencing and annotation.</title>
        <authorList>
            <consortium name="The Broad Institute Genomics Platform"/>
            <consortium name="The Broad Institute Genome Sequencing Center for Infectious Disease"/>
            <person name="Wu L."/>
            <person name="Ma J."/>
        </authorList>
    </citation>
    <scope>NUCLEOTIDE SEQUENCE [LARGE SCALE GENOMIC DNA]</scope>
    <source>
        <strain evidence="4 5">JCM 15591</strain>
    </source>
</reference>
<dbReference type="Gene3D" id="3.40.630.30">
    <property type="match status" value="1"/>
</dbReference>
<comment type="caution">
    <text evidence="4">The sequence shown here is derived from an EMBL/GenBank/DDBJ whole genome shotgun (WGS) entry which is preliminary data.</text>
</comment>
<dbReference type="EMBL" id="BAAAPN010000106">
    <property type="protein sequence ID" value="GAA1776886.1"/>
    <property type="molecule type" value="Genomic_DNA"/>
</dbReference>
<keyword evidence="5" id="KW-1185">Reference proteome</keyword>
<evidence type="ECO:0000259" key="3">
    <source>
        <dbReference type="PROSITE" id="PS51186"/>
    </source>
</evidence>
<protein>
    <submittedName>
        <fullName evidence="4">GNAT family N-acetyltransferase</fullName>
    </submittedName>
</protein>
<keyword evidence="1" id="KW-0808">Transferase</keyword>
<evidence type="ECO:0000313" key="4">
    <source>
        <dbReference type="EMBL" id="GAA1776886.1"/>
    </source>
</evidence>
<dbReference type="InterPro" id="IPR016181">
    <property type="entry name" value="Acyl_CoA_acyltransferase"/>
</dbReference>
<organism evidence="4 5">
    <name type="scientific">Nostocoides vanveenii</name>
    <dbReference type="NCBI Taxonomy" id="330835"/>
    <lineage>
        <taxon>Bacteria</taxon>
        <taxon>Bacillati</taxon>
        <taxon>Actinomycetota</taxon>
        <taxon>Actinomycetes</taxon>
        <taxon>Micrococcales</taxon>
        <taxon>Intrasporangiaceae</taxon>
        <taxon>Nostocoides</taxon>
    </lineage>
</organism>
<evidence type="ECO:0000256" key="1">
    <source>
        <dbReference type="ARBA" id="ARBA00022679"/>
    </source>
</evidence>
<dbReference type="PROSITE" id="PS51186">
    <property type="entry name" value="GNAT"/>
    <property type="match status" value="1"/>
</dbReference>
<dbReference type="Pfam" id="PF00583">
    <property type="entry name" value="Acetyltransf_1"/>
    <property type="match status" value="1"/>
</dbReference>
<evidence type="ECO:0000313" key="5">
    <source>
        <dbReference type="Proteomes" id="UP001501475"/>
    </source>
</evidence>
<name>A0ABN2L8M1_9MICO</name>